<evidence type="ECO:0000256" key="8">
    <source>
        <dbReference type="ARBA" id="ARBA00025655"/>
    </source>
</evidence>
<evidence type="ECO:0000313" key="11">
    <source>
        <dbReference type="EMBL" id="KAG7292179.1"/>
    </source>
</evidence>
<feature type="compositionally biased region" description="Basic and acidic residues" evidence="10">
    <location>
        <begin position="357"/>
        <end position="394"/>
    </location>
</feature>
<evidence type="ECO:0000256" key="9">
    <source>
        <dbReference type="RuleBase" id="RU367114"/>
    </source>
</evidence>
<accession>A0AAD4F3M2</accession>
<dbReference type="GO" id="GO:1990904">
    <property type="term" value="C:ribonucleoprotein complex"/>
    <property type="evidence" value="ECO:0007669"/>
    <property type="project" value="UniProtKB-KW"/>
</dbReference>
<keyword evidence="7 9" id="KW-0539">Nucleus</keyword>
<comment type="similarity">
    <text evidence="3">Belongs to the SPT2 family.</text>
</comment>
<keyword evidence="5 9" id="KW-0698">rRNA processing</keyword>
<evidence type="ECO:0000256" key="1">
    <source>
        <dbReference type="ARBA" id="ARBA00004604"/>
    </source>
</evidence>
<feature type="compositionally biased region" description="Pro residues" evidence="10">
    <location>
        <begin position="54"/>
        <end position="68"/>
    </location>
</feature>
<evidence type="ECO:0000256" key="6">
    <source>
        <dbReference type="ARBA" id="ARBA00023054"/>
    </source>
</evidence>
<comment type="caution">
    <text evidence="11">The sequence shown here is derived from an EMBL/GenBank/DDBJ whole genome shotgun (WGS) entry which is preliminary data.</text>
</comment>
<dbReference type="Gene3D" id="2.40.10.310">
    <property type="match status" value="1"/>
</dbReference>
<comment type="subunit">
    <text evidence="9">Component of the pre-66S ribosomal particle.</text>
</comment>
<sequence>MPILDLLASITGEKPSPSPSPKPVSRPSATLPKRKAEDELRPAGGKVARTEPVPAKPTRPNGNPPNPSARPTDRTLGSSSDKQSLKPRPAVDKRASDDKPSAAGPRTGATGTATANGSKPLPSRPLANRPSPTESGPPKKRSYAEIMARAKANSEQRVSLGKIQHKTVERSMTMKERKEMKMEEAKKARVAARKLPTGAGASAGAGGASRLSRTTTPSRDAARAPAPRNSLAGSAATNAKKTAPAEEKKVKKAALATTGYTGTARPRPGASTSAKPGATSRPGSETRSRDRPRYGGPLSTSRRRHEEDEDLDDFIVDDEDDEEDPGYGQGRQYRYDSYDDESDMEAGISDIEDEEQQADRYARREDLEQEALEKRLKREKEERKRKFLDAAKSKAERHRKLHGKRLDHEERARKKAAREGHKQSENAQNLRGLRAKLYAKQRHAQKIQMRKTIKQHEERNVKGAPAEKEPTEAIPAYLLDRANPTTAKALSSQIKNKRAEKAARFAVPIPKVRGISEEELFKVVKTGKKVQKKGWKRVVTKPTFVGPDFTRRPVKYERFIRPMGLRYKKANVTHPTLNVTVQLPILGVKKNPSNPLIEVNVSDLGIVTASGKIAWGRYAQITNNPENDGCLNAVLLV</sequence>
<evidence type="ECO:0000256" key="2">
    <source>
        <dbReference type="ARBA" id="ARBA00005424"/>
    </source>
</evidence>
<comment type="subcellular location">
    <subcellularLocation>
        <location evidence="1 9">Nucleus</location>
        <location evidence="1 9">Nucleolus</location>
    </subcellularLocation>
</comment>
<dbReference type="Proteomes" id="UP001197093">
    <property type="component" value="Unassembled WGS sequence"/>
</dbReference>
<dbReference type="EMBL" id="JAHCVI010000001">
    <property type="protein sequence ID" value="KAG7292179.1"/>
    <property type="molecule type" value="Genomic_DNA"/>
</dbReference>
<evidence type="ECO:0000256" key="5">
    <source>
        <dbReference type="ARBA" id="ARBA00022552"/>
    </source>
</evidence>
<dbReference type="InterPro" id="IPR022309">
    <property type="entry name" value="Ribosomal_Se8/biogenesis_NSA2"/>
</dbReference>
<feature type="compositionally biased region" description="Acidic residues" evidence="10">
    <location>
        <begin position="338"/>
        <end position="356"/>
    </location>
</feature>
<feature type="compositionally biased region" description="Basic and acidic residues" evidence="10">
    <location>
        <begin position="404"/>
        <end position="424"/>
    </location>
</feature>
<dbReference type="GO" id="GO:0006364">
    <property type="term" value="P:rRNA processing"/>
    <property type="evidence" value="ECO:0007669"/>
    <property type="project" value="UniProtKB-KW"/>
</dbReference>
<feature type="region of interest" description="Disordered" evidence="10">
    <location>
        <begin position="1"/>
        <end position="430"/>
    </location>
</feature>
<feature type="compositionally biased region" description="Low complexity" evidence="10">
    <location>
        <begin position="208"/>
        <end position="242"/>
    </location>
</feature>
<dbReference type="InterPro" id="IPR013256">
    <property type="entry name" value="Chromatin_SPT2"/>
</dbReference>
<feature type="compositionally biased region" description="Low complexity" evidence="10">
    <location>
        <begin position="102"/>
        <end position="117"/>
    </location>
</feature>
<feature type="compositionally biased region" description="Acidic residues" evidence="10">
    <location>
        <begin position="307"/>
        <end position="325"/>
    </location>
</feature>
<comment type="similarity">
    <text evidence="2 9">Belongs to the eukaryotic ribosomal protein eS8 family. Ribosome biogenesis protein NSA2 subfamily.</text>
</comment>
<keyword evidence="9" id="KW-0687">Ribonucleoprotein</keyword>
<keyword evidence="12" id="KW-1185">Reference proteome</keyword>
<evidence type="ECO:0000256" key="10">
    <source>
        <dbReference type="SAM" id="MobiDB-lite"/>
    </source>
</evidence>
<dbReference type="PANTHER" id="PTHR12642">
    <property type="entry name" value="RIBOSOME BIOGENESIS PROTEIN NSA2 HOMOLOG"/>
    <property type="match status" value="1"/>
</dbReference>
<dbReference type="Pfam" id="PF08243">
    <property type="entry name" value="SPT2"/>
    <property type="match status" value="1"/>
</dbReference>
<organism evidence="11 12">
    <name type="scientific">Staphylotrichum longicolle</name>
    <dbReference type="NCBI Taxonomy" id="669026"/>
    <lineage>
        <taxon>Eukaryota</taxon>
        <taxon>Fungi</taxon>
        <taxon>Dikarya</taxon>
        <taxon>Ascomycota</taxon>
        <taxon>Pezizomycotina</taxon>
        <taxon>Sordariomycetes</taxon>
        <taxon>Sordariomycetidae</taxon>
        <taxon>Sordariales</taxon>
        <taxon>Chaetomiaceae</taxon>
        <taxon>Staphylotrichum</taxon>
    </lineage>
</organism>
<feature type="compositionally biased region" description="Low complexity" evidence="10">
    <location>
        <begin position="253"/>
        <end position="264"/>
    </location>
</feature>
<comment type="function">
    <text evidence="8 9">Involved in the biogenesis of the 60S ribosomal subunit. May play a part in the quality control of pre-60S particles.</text>
</comment>
<keyword evidence="6" id="KW-0175">Coiled coil</keyword>
<dbReference type="InterPro" id="IPR039411">
    <property type="entry name" value="NSA2_fam"/>
</dbReference>
<dbReference type="Pfam" id="PF01201">
    <property type="entry name" value="Ribosomal_S8e"/>
    <property type="match status" value="1"/>
</dbReference>
<name>A0AAD4F3M2_9PEZI</name>
<dbReference type="CDD" id="cd11381">
    <property type="entry name" value="NSA2"/>
    <property type="match status" value="1"/>
</dbReference>
<evidence type="ECO:0000256" key="3">
    <source>
        <dbReference type="ARBA" id="ARBA00006461"/>
    </source>
</evidence>
<feature type="compositionally biased region" description="Basic and acidic residues" evidence="10">
    <location>
        <begin position="89"/>
        <end position="100"/>
    </location>
</feature>
<evidence type="ECO:0000256" key="7">
    <source>
        <dbReference type="ARBA" id="ARBA00023242"/>
    </source>
</evidence>
<keyword evidence="4 9" id="KW-0690">Ribosome biogenesis</keyword>
<gene>
    <name evidence="11" type="ORF">NEMBOFW57_002214</name>
</gene>
<evidence type="ECO:0000256" key="4">
    <source>
        <dbReference type="ARBA" id="ARBA00022517"/>
    </source>
</evidence>
<dbReference type="AlphaFoldDB" id="A0AAD4F3M2"/>
<dbReference type="SMART" id="SM00784">
    <property type="entry name" value="SPT2"/>
    <property type="match status" value="1"/>
</dbReference>
<reference evidence="11" key="1">
    <citation type="submission" date="2023-02" db="EMBL/GenBank/DDBJ databases">
        <authorList>
            <person name="Palmer J.M."/>
        </authorList>
    </citation>
    <scope>NUCLEOTIDE SEQUENCE</scope>
    <source>
        <strain evidence="11">FW57</strain>
    </source>
</reference>
<evidence type="ECO:0000313" key="12">
    <source>
        <dbReference type="Proteomes" id="UP001197093"/>
    </source>
</evidence>
<protein>
    <recommendedName>
        <fullName evidence="9">Ribosome biogenesis protein NSA2 homolog</fullName>
    </recommendedName>
</protein>
<feature type="compositionally biased region" description="Basic and acidic residues" evidence="10">
    <location>
        <begin position="166"/>
        <end position="187"/>
    </location>
</feature>
<feature type="compositionally biased region" description="Basic and acidic residues" evidence="10">
    <location>
        <begin position="284"/>
        <end position="293"/>
    </location>
</feature>
<proteinExistence type="inferred from homology"/>
<dbReference type="GO" id="GO:0005730">
    <property type="term" value="C:nucleolus"/>
    <property type="evidence" value="ECO:0007669"/>
    <property type="project" value="UniProtKB-SubCell"/>
</dbReference>